<feature type="compositionally biased region" description="Basic and acidic residues" evidence="1">
    <location>
        <begin position="37"/>
        <end position="106"/>
    </location>
</feature>
<reference evidence="2 3" key="1">
    <citation type="submission" date="2020-04" db="EMBL/GenBank/DDBJ databases">
        <title>Draft Whole-Genome sequence of Marichromatium bheemlicum DSM 18632, type strain.</title>
        <authorList>
            <person name="Kyndt J.A."/>
            <person name="Meyer T.E."/>
        </authorList>
    </citation>
    <scope>NUCLEOTIDE SEQUENCE [LARGE SCALE GENOMIC DNA]</scope>
    <source>
        <strain evidence="2 3">DSM 18632</strain>
    </source>
</reference>
<evidence type="ECO:0000313" key="3">
    <source>
        <dbReference type="Proteomes" id="UP000740754"/>
    </source>
</evidence>
<evidence type="ECO:0000313" key="2">
    <source>
        <dbReference type="EMBL" id="NKN33189.1"/>
    </source>
</evidence>
<protein>
    <submittedName>
        <fullName evidence="2">Uncharacterized protein</fullName>
    </submittedName>
</protein>
<dbReference type="RefSeq" id="WP_168668510.1">
    <property type="nucleotide sequence ID" value="NZ_JAAXKX010000009.1"/>
</dbReference>
<sequence length="132" mass="15816">MSDPIKPTLPVQSGLRGRDSDEDQGQAASLWSPLVRRQGERRERRQGERRRGERRHLERRAEERRTQERRVGAPRSQERRSQERRLLERRQGERRQGERRRADGKPPRLHGGAQQPQQPIRRKRRGFIDEYA</sequence>
<evidence type="ECO:0000256" key="1">
    <source>
        <dbReference type="SAM" id="MobiDB-lite"/>
    </source>
</evidence>
<dbReference type="Proteomes" id="UP000740754">
    <property type="component" value="Unassembled WGS sequence"/>
</dbReference>
<dbReference type="EMBL" id="JAAXKX010000009">
    <property type="protein sequence ID" value="NKN33189.1"/>
    <property type="molecule type" value="Genomic_DNA"/>
</dbReference>
<accession>A0ABX1I6L1</accession>
<organism evidence="2 3">
    <name type="scientific">Marichromatium bheemlicum</name>
    <dbReference type="NCBI Taxonomy" id="365339"/>
    <lineage>
        <taxon>Bacteria</taxon>
        <taxon>Pseudomonadati</taxon>
        <taxon>Pseudomonadota</taxon>
        <taxon>Gammaproteobacteria</taxon>
        <taxon>Chromatiales</taxon>
        <taxon>Chromatiaceae</taxon>
        <taxon>Marichromatium</taxon>
    </lineage>
</organism>
<name>A0ABX1I6L1_9GAMM</name>
<proteinExistence type="predicted"/>
<comment type="caution">
    <text evidence="2">The sequence shown here is derived from an EMBL/GenBank/DDBJ whole genome shotgun (WGS) entry which is preliminary data.</text>
</comment>
<feature type="region of interest" description="Disordered" evidence="1">
    <location>
        <begin position="1"/>
        <end position="132"/>
    </location>
</feature>
<keyword evidence="3" id="KW-1185">Reference proteome</keyword>
<gene>
    <name evidence="2" type="ORF">HF203_08135</name>
</gene>